<organism evidence="1 2">
    <name type="scientific">Vibrio xiamenensis</name>
    <dbReference type="NCBI Taxonomy" id="861298"/>
    <lineage>
        <taxon>Bacteria</taxon>
        <taxon>Pseudomonadati</taxon>
        <taxon>Pseudomonadota</taxon>
        <taxon>Gammaproteobacteria</taxon>
        <taxon>Vibrionales</taxon>
        <taxon>Vibrionaceae</taxon>
        <taxon>Vibrio</taxon>
    </lineage>
</organism>
<name>A0A1G8ADA6_9VIBR</name>
<dbReference type="STRING" id="861298.SAMN04488136_11059"/>
<dbReference type="AlphaFoldDB" id="A0A1G8ADA6"/>
<protein>
    <submittedName>
        <fullName evidence="1">Uncharacterized protein</fullName>
    </submittedName>
</protein>
<gene>
    <name evidence="1" type="ORF">SAMN04488136_11059</name>
</gene>
<reference evidence="1 2" key="1">
    <citation type="submission" date="2016-10" db="EMBL/GenBank/DDBJ databases">
        <authorList>
            <person name="de Groot N.N."/>
        </authorList>
    </citation>
    <scope>NUCLEOTIDE SEQUENCE [LARGE SCALE GENOMIC DNA]</scope>
    <source>
        <strain evidence="1 2">CGMCC 1.10228</strain>
    </source>
</reference>
<dbReference type="Proteomes" id="UP000198854">
    <property type="component" value="Unassembled WGS sequence"/>
</dbReference>
<keyword evidence="2" id="KW-1185">Reference proteome</keyword>
<sequence>MNTLEQFLTQIGMNQLLSSQTYLAQWQSFCARHHSLFEIVTADKPELDVALGLFTKAHIEAITQFEAQSQAAKGVIFAIENNLAEHKNAFQLDAADELEFVTHGWLYLQGYLAMDFSLANDHAHQTAHMLTQTFSGNPQEKRSMFLSSYYIGKERRPATNSPKGLARLVQWLKSL</sequence>
<evidence type="ECO:0000313" key="2">
    <source>
        <dbReference type="Proteomes" id="UP000198854"/>
    </source>
</evidence>
<dbReference type="RefSeq" id="WP_093272984.1">
    <property type="nucleotide sequence ID" value="NZ_FNDD01000010.1"/>
</dbReference>
<dbReference type="EMBL" id="FNDD01000010">
    <property type="protein sequence ID" value="SDH18879.1"/>
    <property type="molecule type" value="Genomic_DNA"/>
</dbReference>
<dbReference type="OrthoDB" id="5824383at2"/>
<proteinExistence type="predicted"/>
<accession>A0A1G8ADA6</accession>
<evidence type="ECO:0000313" key="1">
    <source>
        <dbReference type="EMBL" id="SDH18879.1"/>
    </source>
</evidence>